<dbReference type="RefSeq" id="WP_066083917.1">
    <property type="nucleotide sequence ID" value="NZ_CP017476.1"/>
</dbReference>
<dbReference type="Gene3D" id="2.40.170.20">
    <property type="entry name" value="TonB-dependent receptor, beta-barrel domain"/>
    <property type="match status" value="1"/>
</dbReference>
<evidence type="ECO:0000313" key="17">
    <source>
        <dbReference type="EMBL" id="OAD43953.1"/>
    </source>
</evidence>
<keyword evidence="5 10" id="KW-0812">Transmembrane</keyword>
<feature type="domain" description="TonB-dependent receptor plug" evidence="15">
    <location>
        <begin position="87"/>
        <end position="185"/>
    </location>
</feature>
<dbReference type="PANTHER" id="PTHR32552">
    <property type="entry name" value="FERRICHROME IRON RECEPTOR-RELATED"/>
    <property type="match status" value="1"/>
</dbReference>
<feature type="compositionally biased region" description="Polar residues" evidence="12">
    <location>
        <begin position="410"/>
        <end position="426"/>
    </location>
</feature>
<dbReference type="STRING" id="1763535.LPB072_15805"/>
<dbReference type="EMBL" id="LVWD01000001">
    <property type="protein sequence ID" value="OAD43953.1"/>
    <property type="molecule type" value="Genomic_DNA"/>
</dbReference>
<comment type="similarity">
    <text evidence="2 10 11">Belongs to the TonB-dependent receptor family.</text>
</comment>
<dbReference type="Pfam" id="PF00593">
    <property type="entry name" value="TonB_dep_Rec_b-barrel"/>
    <property type="match status" value="1"/>
</dbReference>
<dbReference type="GO" id="GO:0038023">
    <property type="term" value="F:signaling receptor activity"/>
    <property type="evidence" value="ECO:0007669"/>
    <property type="project" value="InterPro"/>
</dbReference>
<evidence type="ECO:0000313" key="18">
    <source>
        <dbReference type="Proteomes" id="UP000185657"/>
    </source>
</evidence>
<feature type="signal peptide" evidence="13">
    <location>
        <begin position="1"/>
        <end position="42"/>
    </location>
</feature>
<dbReference type="PROSITE" id="PS52016">
    <property type="entry name" value="TONB_DEPENDENT_REC_3"/>
    <property type="match status" value="1"/>
</dbReference>
<feature type="compositionally biased region" description="Low complexity" evidence="12">
    <location>
        <begin position="13"/>
        <end position="22"/>
    </location>
</feature>
<evidence type="ECO:0000256" key="9">
    <source>
        <dbReference type="ARBA" id="ARBA00023237"/>
    </source>
</evidence>
<evidence type="ECO:0000313" key="16">
    <source>
        <dbReference type="EMBL" id="AOW14085.1"/>
    </source>
</evidence>
<dbReference type="Proteomes" id="UP000185657">
    <property type="component" value="Unassembled WGS sequence"/>
</dbReference>
<dbReference type="GO" id="GO:0015891">
    <property type="term" value="P:siderophore transport"/>
    <property type="evidence" value="ECO:0007669"/>
    <property type="project" value="InterPro"/>
</dbReference>
<dbReference type="InterPro" id="IPR036942">
    <property type="entry name" value="Beta-barrel_TonB_sf"/>
</dbReference>
<proteinExistence type="inferred from homology"/>
<keyword evidence="18" id="KW-1185">Reference proteome</keyword>
<evidence type="ECO:0000256" key="7">
    <source>
        <dbReference type="ARBA" id="ARBA00023136"/>
    </source>
</evidence>
<dbReference type="InterPro" id="IPR012910">
    <property type="entry name" value="Plug_dom"/>
</dbReference>
<evidence type="ECO:0000259" key="14">
    <source>
        <dbReference type="Pfam" id="PF00593"/>
    </source>
</evidence>
<evidence type="ECO:0000259" key="15">
    <source>
        <dbReference type="Pfam" id="PF07715"/>
    </source>
</evidence>
<dbReference type="InterPro" id="IPR010105">
    <property type="entry name" value="TonB_sidphr_rcpt"/>
</dbReference>
<accession>A0A162SXP3</accession>
<evidence type="ECO:0000256" key="10">
    <source>
        <dbReference type="PROSITE-ProRule" id="PRU01360"/>
    </source>
</evidence>
<keyword evidence="13" id="KW-0732">Signal</keyword>
<keyword evidence="3 10" id="KW-0813">Transport</keyword>
<keyword evidence="7 10" id="KW-0472">Membrane</keyword>
<evidence type="ECO:0000256" key="5">
    <source>
        <dbReference type="ARBA" id="ARBA00022692"/>
    </source>
</evidence>
<feature type="domain" description="TonB-dependent receptor-like beta-barrel" evidence="14">
    <location>
        <begin position="278"/>
        <end position="714"/>
    </location>
</feature>
<dbReference type="GO" id="GO:0015344">
    <property type="term" value="F:siderophore uptake transmembrane transporter activity"/>
    <property type="evidence" value="ECO:0007669"/>
    <property type="project" value="TreeGrafter"/>
</dbReference>
<dbReference type="InterPro" id="IPR037066">
    <property type="entry name" value="Plug_dom_sf"/>
</dbReference>
<keyword evidence="4 10" id="KW-1134">Transmembrane beta strand</keyword>
<evidence type="ECO:0000256" key="11">
    <source>
        <dbReference type="RuleBase" id="RU003357"/>
    </source>
</evidence>
<evidence type="ECO:0000256" key="13">
    <source>
        <dbReference type="SAM" id="SignalP"/>
    </source>
</evidence>
<evidence type="ECO:0000256" key="12">
    <source>
        <dbReference type="SAM" id="MobiDB-lite"/>
    </source>
</evidence>
<name>A0A162SXP3_9BURK</name>
<comment type="subcellular location">
    <subcellularLocation>
        <location evidence="1 10">Cell outer membrane</location>
        <topology evidence="1 10">Multi-pass membrane protein</topology>
    </subcellularLocation>
</comment>
<reference evidence="16 19" key="2">
    <citation type="submission" date="2016-10" db="EMBL/GenBank/DDBJ databases">
        <title>Hydorgenophaga sp. LPB0072 isolated from gastropod.</title>
        <authorList>
            <person name="Kim E."/>
            <person name="Yi H."/>
        </authorList>
    </citation>
    <scope>NUCLEOTIDE SEQUENCE [LARGE SCALE GENOMIC DNA]</scope>
    <source>
        <strain evidence="16 19">LPB0072</strain>
    </source>
</reference>
<feature type="region of interest" description="Disordered" evidence="12">
    <location>
        <begin position="408"/>
        <end position="429"/>
    </location>
</feature>
<evidence type="ECO:0000256" key="3">
    <source>
        <dbReference type="ARBA" id="ARBA00022448"/>
    </source>
</evidence>
<organism evidence="16 19">
    <name type="scientific">Hydrogenophaga crassostreae</name>
    <dbReference type="NCBI Taxonomy" id="1763535"/>
    <lineage>
        <taxon>Bacteria</taxon>
        <taxon>Pseudomonadati</taxon>
        <taxon>Pseudomonadota</taxon>
        <taxon>Betaproteobacteria</taxon>
        <taxon>Burkholderiales</taxon>
        <taxon>Comamonadaceae</taxon>
        <taxon>Hydrogenophaga</taxon>
    </lineage>
</organism>
<dbReference type="EMBL" id="CP017476">
    <property type="protein sequence ID" value="AOW14085.1"/>
    <property type="molecule type" value="Genomic_DNA"/>
</dbReference>
<evidence type="ECO:0000256" key="6">
    <source>
        <dbReference type="ARBA" id="ARBA00023077"/>
    </source>
</evidence>
<evidence type="ECO:0000256" key="8">
    <source>
        <dbReference type="ARBA" id="ARBA00023170"/>
    </source>
</evidence>
<reference evidence="17 18" key="1">
    <citation type="submission" date="2016-02" db="EMBL/GenBank/DDBJ databases">
        <title>Draft genome sequence of Hydrogenophaga sp. LPB0072.</title>
        <authorList>
            <person name="Shin S.-K."/>
            <person name="Yi H."/>
        </authorList>
    </citation>
    <scope>NUCLEOTIDE SEQUENCE [LARGE SCALE GENOMIC DNA]</scope>
    <source>
        <strain evidence="17 18">LPB0072</strain>
    </source>
</reference>
<protein>
    <submittedName>
        <fullName evidence="16">TonB-dependent receptor</fullName>
    </submittedName>
</protein>
<feature type="region of interest" description="Disordered" evidence="12">
    <location>
        <begin position="45"/>
        <end position="68"/>
    </location>
</feature>
<dbReference type="AlphaFoldDB" id="A0A162SXP3"/>
<sequence>MSTNKPAVPNRHLPPSSATPAHSPALLPLGAMLLATSMGALAQTAPQRSEATLPTVEVRAQSEPEEIKAKSNLRATKSGIGKGKQALRDIPQSVTVMTEMLINDRNLDDFREVLKTTAGVTFQAGETGEEDVRLRGFSLGQAGDIYVDGLRDAPLIERDTFNNDRIEVLKGSASMLFGKGSTGGVVNQVSKQPFLLDQHEVQLTVGTGNEKRLTGDFNILTGDGVALRINAMAHDADNHGASVSKKGIAPTYRWGIGLQDEFSVGFYHLETDGTPLYNHPWLLNDGVINPALPAKNYYGLSSDFLKTESTYGTFQHTHRFDRENELKTTIRHGSYERELLASAVRFESGTTAENLNPNTGITRGAKGRVGYSDLTQIQSDFSGKFSALGKQHELLAGIDLSREDADRNQRYTGETSASLPSTTVGTPNDGAVTPVPYGTPPLNTFETQNVGVYVQDTLHLNPQLRLIAGLRFDRFEASYRDVDGNSLDIAESLVSPRFGAIYQPNDTASYYASFGTSYNTSGDTYQFALGSFDEGSNNAKLANTPPEKSRTLELGGKFELFDDRATFGAAVFHTEKYNERNTDADSAAAQYLLSGKRHATGMEFNLSGRITPVWDIFYNHTWIPNAAIDESNVTSGNAQQVGDRPGLTPKHSASLWTTYRVAPMWRIGFGLNHRGSQNPEGNRNVTAPAFTTADAMVEYMVSESATLKLNVTNLSNKLYADSLYRGFYAPGADRSVQLSLKSTF</sequence>
<dbReference type="CDD" id="cd01347">
    <property type="entry name" value="ligand_gated_channel"/>
    <property type="match status" value="1"/>
</dbReference>
<dbReference type="InterPro" id="IPR039426">
    <property type="entry name" value="TonB-dep_rcpt-like"/>
</dbReference>
<dbReference type="NCBIfam" id="TIGR01783">
    <property type="entry name" value="TonB-siderophor"/>
    <property type="match status" value="1"/>
</dbReference>
<dbReference type="GO" id="GO:0009279">
    <property type="term" value="C:cell outer membrane"/>
    <property type="evidence" value="ECO:0007669"/>
    <property type="project" value="UniProtKB-SubCell"/>
</dbReference>
<evidence type="ECO:0000256" key="2">
    <source>
        <dbReference type="ARBA" id="ARBA00009810"/>
    </source>
</evidence>
<keyword evidence="8 16" id="KW-0675">Receptor</keyword>
<evidence type="ECO:0000313" key="19">
    <source>
        <dbReference type="Proteomes" id="UP000185680"/>
    </source>
</evidence>
<evidence type="ECO:0000256" key="4">
    <source>
        <dbReference type="ARBA" id="ARBA00022452"/>
    </source>
</evidence>
<feature type="chain" id="PRO_5043915541" evidence="13">
    <location>
        <begin position="43"/>
        <end position="744"/>
    </location>
</feature>
<keyword evidence="6 11" id="KW-0798">TonB box</keyword>
<dbReference type="Gene3D" id="2.170.130.10">
    <property type="entry name" value="TonB-dependent receptor, plug domain"/>
    <property type="match status" value="1"/>
</dbReference>
<dbReference type="PANTHER" id="PTHR32552:SF83">
    <property type="entry name" value="BLR3904 PROTEIN"/>
    <property type="match status" value="1"/>
</dbReference>
<dbReference type="Pfam" id="PF07715">
    <property type="entry name" value="Plug"/>
    <property type="match status" value="1"/>
</dbReference>
<dbReference type="SUPFAM" id="SSF56935">
    <property type="entry name" value="Porins"/>
    <property type="match status" value="1"/>
</dbReference>
<dbReference type="Proteomes" id="UP000185680">
    <property type="component" value="Chromosome"/>
</dbReference>
<keyword evidence="9 10" id="KW-0998">Cell outer membrane</keyword>
<dbReference type="InterPro" id="IPR000531">
    <property type="entry name" value="Beta-barrel_TonB"/>
</dbReference>
<gene>
    <name evidence="16" type="ORF">LPB072_15805</name>
    <name evidence="17" type="ORF">LPB72_00010</name>
</gene>
<feature type="region of interest" description="Disordered" evidence="12">
    <location>
        <begin position="1"/>
        <end position="22"/>
    </location>
</feature>
<evidence type="ECO:0000256" key="1">
    <source>
        <dbReference type="ARBA" id="ARBA00004571"/>
    </source>
</evidence>
<dbReference type="KEGG" id="hyl:LPB072_15805"/>